<keyword evidence="2" id="KW-1185">Reference proteome</keyword>
<proteinExistence type="predicted"/>
<reference evidence="1 2" key="1">
    <citation type="journal article" date="2014" name="Nat. Genet.">
        <title>Genome and transcriptome of the porcine whipworm Trichuris suis.</title>
        <authorList>
            <person name="Jex A.R."/>
            <person name="Nejsum P."/>
            <person name="Schwarz E.M."/>
            <person name="Hu L."/>
            <person name="Young N.D."/>
            <person name="Hall R.S."/>
            <person name="Korhonen P.K."/>
            <person name="Liao S."/>
            <person name="Thamsborg S."/>
            <person name="Xia J."/>
            <person name="Xu P."/>
            <person name="Wang S."/>
            <person name="Scheerlinck J.P."/>
            <person name="Hofmann A."/>
            <person name="Sternberg P.W."/>
            <person name="Wang J."/>
            <person name="Gasser R.B."/>
        </authorList>
    </citation>
    <scope>NUCLEOTIDE SEQUENCE [LARGE SCALE GENOMIC DNA]</scope>
    <source>
        <strain evidence="1">DCEP-RM93M</strain>
    </source>
</reference>
<name>A0A085M490_9BILA</name>
<organism evidence="1 2">
    <name type="scientific">Trichuris suis</name>
    <name type="common">pig whipworm</name>
    <dbReference type="NCBI Taxonomy" id="68888"/>
    <lineage>
        <taxon>Eukaryota</taxon>
        <taxon>Metazoa</taxon>
        <taxon>Ecdysozoa</taxon>
        <taxon>Nematoda</taxon>
        <taxon>Enoplea</taxon>
        <taxon>Dorylaimia</taxon>
        <taxon>Trichinellida</taxon>
        <taxon>Trichuridae</taxon>
        <taxon>Trichuris</taxon>
    </lineage>
</organism>
<evidence type="ECO:0000313" key="2">
    <source>
        <dbReference type="Proteomes" id="UP000030764"/>
    </source>
</evidence>
<accession>A0A085M490</accession>
<dbReference type="EMBL" id="KL363232">
    <property type="protein sequence ID" value="KFD52036.1"/>
    <property type="molecule type" value="Genomic_DNA"/>
</dbReference>
<sequence length="132" mass="14650">MAQGVTKSLAEQHFTFDSESAEWFPLSALALFPAIFLLRGSNRQLGGQSLGREILDESWYILELTKLAKLPMPPLLTDAYEAFASTHLVRTMVPALKMVIITLATACLSTPDKIALKRLLYRHNTLKCCVAV</sequence>
<protein>
    <submittedName>
        <fullName evidence="1">Uncharacterized protein</fullName>
    </submittedName>
</protein>
<evidence type="ECO:0000313" key="1">
    <source>
        <dbReference type="EMBL" id="KFD52036.1"/>
    </source>
</evidence>
<dbReference type="AlphaFoldDB" id="A0A085M490"/>
<gene>
    <name evidence="1" type="ORF">M513_07018</name>
</gene>
<dbReference type="Proteomes" id="UP000030764">
    <property type="component" value="Unassembled WGS sequence"/>
</dbReference>